<gene>
    <name evidence="5" type="ORF">BRAFLDRAFT_73036</name>
</gene>
<dbReference type="InterPro" id="IPR011705">
    <property type="entry name" value="BACK"/>
</dbReference>
<dbReference type="EMBL" id="GG666456">
    <property type="protein sequence ID" value="EEN69141.1"/>
    <property type="molecule type" value="Genomic_DNA"/>
</dbReference>
<dbReference type="PANTHER" id="PTHR24412">
    <property type="entry name" value="KELCH PROTEIN"/>
    <property type="match status" value="1"/>
</dbReference>
<evidence type="ECO:0000256" key="3">
    <source>
        <dbReference type="SAM" id="MobiDB-lite"/>
    </source>
</evidence>
<dbReference type="Gene3D" id="1.25.40.420">
    <property type="match status" value="1"/>
</dbReference>
<name>C3XR23_BRAFL</name>
<dbReference type="SUPFAM" id="SSF117281">
    <property type="entry name" value="Kelch motif"/>
    <property type="match status" value="1"/>
</dbReference>
<dbReference type="AlphaFoldDB" id="C3XR23"/>
<sequence length="446" mass="50345">MNVSNSAHSGEVLCELNSQRERAELTDVVLEVDFVSNQAAKYMKNHLDVSNCADVLMCADMLGDLDLVDYCGRYIASRDDLLTNSEDDVVQAALRWVELDQEVRLRHLPNLCLSFRHSFVSSKQLVDLEKKCLSTDIKLVYSDSTTRRLGQARSEMQIFVRVSTGVFPMSVPCYDPSMGELYTMNMPNNLVGYSIAVTPGDELYVAGGVVNCRKKVSDDFEGCKKLKTFYEYNHLLNTWEQSFTTTNNAWNKITNRNKPAPHPQAIVYRGSIYCACNMGPIIRTLVEIYNPEKGEWKQSGKYAFASHATILARYGETMYLLMAHRDRNHYPTDTGIGINQYHPKTDSWHHKLDIDSRQRQSVQDKSSLAVPPMVHWLCSMGLRHTLQVHCLTARMVPECLRHYGTEIYKDPAGHGEEGSGISGDSEGEEDLSDQEDDRSGSDNGNI</sequence>
<protein>
    <recommendedName>
        <fullName evidence="4">BACK domain-containing protein</fullName>
    </recommendedName>
</protein>
<dbReference type="PANTHER" id="PTHR24412:SF499">
    <property type="entry name" value="KELCH REPEAT AND BTB DOMAIN-CONTAINING PROTEIN 8-LIKE ISOFORM X1"/>
    <property type="match status" value="1"/>
</dbReference>
<evidence type="ECO:0000259" key="4">
    <source>
        <dbReference type="Pfam" id="PF07707"/>
    </source>
</evidence>
<keyword evidence="2" id="KW-0677">Repeat</keyword>
<dbReference type="Gene3D" id="2.120.10.80">
    <property type="entry name" value="Kelch-type beta propeller"/>
    <property type="match status" value="1"/>
</dbReference>
<organism>
    <name type="scientific">Branchiostoma floridae</name>
    <name type="common">Florida lancelet</name>
    <name type="synonym">Amphioxus</name>
    <dbReference type="NCBI Taxonomy" id="7739"/>
    <lineage>
        <taxon>Eukaryota</taxon>
        <taxon>Metazoa</taxon>
        <taxon>Chordata</taxon>
        <taxon>Cephalochordata</taxon>
        <taxon>Leptocardii</taxon>
        <taxon>Amphioxiformes</taxon>
        <taxon>Branchiostomatidae</taxon>
        <taxon>Branchiostoma</taxon>
    </lineage>
</organism>
<evidence type="ECO:0000313" key="5">
    <source>
        <dbReference type="EMBL" id="EEN69141.1"/>
    </source>
</evidence>
<evidence type="ECO:0000256" key="2">
    <source>
        <dbReference type="ARBA" id="ARBA00022737"/>
    </source>
</evidence>
<proteinExistence type="predicted"/>
<keyword evidence="1" id="KW-0880">Kelch repeat</keyword>
<dbReference type="InParanoid" id="C3XR23"/>
<accession>C3XR23</accession>
<dbReference type="Pfam" id="PF07707">
    <property type="entry name" value="BACK"/>
    <property type="match status" value="1"/>
</dbReference>
<feature type="compositionally biased region" description="Basic and acidic residues" evidence="3">
    <location>
        <begin position="408"/>
        <end position="417"/>
    </location>
</feature>
<feature type="domain" description="BACK" evidence="4">
    <location>
        <begin position="77"/>
        <end position="127"/>
    </location>
</feature>
<reference evidence="5" key="1">
    <citation type="journal article" date="2008" name="Nature">
        <title>The amphioxus genome and the evolution of the chordate karyotype.</title>
        <authorList>
            <consortium name="US DOE Joint Genome Institute (JGI-PGF)"/>
            <person name="Putnam N.H."/>
            <person name="Butts T."/>
            <person name="Ferrier D.E.K."/>
            <person name="Furlong R.F."/>
            <person name="Hellsten U."/>
            <person name="Kawashima T."/>
            <person name="Robinson-Rechavi M."/>
            <person name="Shoguchi E."/>
            <person name="Terry A."/>
            <person name="Yu J.-K."/>
            <person name="Benito-Gutierrez E.L."/>
            <person name="Dubchak I."/>
            <person name="Garcia-Fernandez J."/>
            <person name="Gibson-Brown J.J."/>
            <person name="Grigoriev I.V."/>
            <person name="Horton A.C."/>
            <person name="de Jong P.J."/>
            <person name="Jurka J."/>
            <person name="Kapitonov V.V."/>
            <person name="Kohara Y."/>
            <person name="Kuroki Y."/>
            <person name="Lindquist E."/>
            <person name="Lucas S."/>
            <person name="Osoegawa K."/>
            <person name="Pennacchio L.A."/>
            <person name="Salamov A.A."/>
            <person name="Satou Y."/>
            <person name="Sauka-Spengler T."/>
            <person name="Schmutz J."/>
            <person name="Shin-I T."/>
            <person name="Toyoda A."/>
            <person name="Bronner-Fraser M."/>
            <person name="Fujiyama A."/>
            <person name="Holland L.Z."/>
            <person name="Holland P.W.H."/>
            <person name="Satoh N."/>
            <person name="Rokhsar D.S."/>
        </authorList>
    </citation>
    <scope>NUCLEOTIDE SEQUENCE [LARGE SCALE GENOMIC DNA]</scope>
    <source>
        <strain evidence="5">S238N-H82</strain>
        <tissue evidence="5">Testes</tissue>
    </source>
</reference>
<feature type="region of interest" description="Disordered" evidence="3">
    <location>
        <begin position="408"/>
        <end position="446"/>
    </location>
</feature>
<evidence type="ECO:0000256" key="1">
    <source>
        <dbReference type="ARBA" id="ARBA00022441"/>
    </source>
</evidence>
<feature type="compositionally biased region" description="Acidic residues" evidence="3">
    <location>
        <begin position="425"/>
        <end position="436"/>
    </location>
</feature>
<dbReference type="eggNOG" id="KOG4441">
    <property type="taxonomic scope" value="Eukaryota"/>
</dbReference>
<dbReference type="InterPro" id="IPR015915">
    <property type="entry name" value="Kelch-typ_b-propeller"/>
</dbReference>